<organism evidence="4 5">
    <name type="scientific">Rhodoblastus acidophilus</name>
    <name type="common">Rhodopseudomonas acidophila</name>
    <dbReference type="NCBI Taxonomy" id="1074"/>
    <lineage>
        <taxon>Bacteria</taxon>
        <taxon>Pseudomonadati</taxon>
        <taxon>Pseudomonadota</taxon>
        <taxon>Alphaproteobacteria</taxon>
        <taxon>Hyphomicrobiales</taxon>
        <taxon>Rhodoblastaceae</taxon>
        <taxon>Rhodoblastus</taxon>
    </lineage>
</organism>
<name>A0A212RQN1_RHOAC</name>
<dbReference type="RefSeq" id="WP_088521158.1">
    <property type="nucleotide sequence ID" value="NZ_FYDG01000006.1"/>
</dbReference>
<accession>A0A212RQN1</accession>
<evidence type="ECO:0000259" key="3">
    <source>
        <dbReference type="Pfam" id="PF13193"/>
    </source>
</evidence>
<feature type="domain" description="AMP-binding enzyme C-terminal" evidence="3">
    <location>
        <begin position="410"/>
        <end position="485"/>
    </location>
</feature>
<dbReference type="Pfam" id="PF13193">
    <property type="entry name" value="AMP-binding_C"/>
    <property type="match status" value="1"/>
</dbReference>
<dbReference type="InterPro" id="IPR025110">
    <property type="entry name" value="AMP-bd_C"/>
</dbReference>
<dbReference type="SUPFAM" id="SSF56801">
    <property type="entry name" value="Acetyl-CoA synthetase-like"/>
    <property type="match status" value="1"/>
</dbReference>
<dbReference type="Proteomes" id="UP000198418">
    <property type="component" value="Unassembled WGS sequence"/>
</dbReference>
<reference evidence="5" key="1">
    <citation type="submission" date="2017-06" db="EMBL/GenBank/DDBJ databases">
        <authorList>
            <person name="Varghese N."/>
            <person name="Submissions S."/>
        </authorList>
    </citation>
    <scope>NUCLEOTIDE SEQUENCE [LARGE SCALE GENOMIC DNA]</scope>
    <source>
        <strain evidence="5">DSM 137</strain>
    </source>
</reference>
<dbReference type="InterPro" id="IPR045851">
    <property type="entry name" value="AMP-bd_C_sf"/>
</dbReference>
<dbReference type="GO" id="GO:0044550">
    <property type="term" value="P:secondary metabolite biosynthetic process"/>
    <property type="evidence" value="ECO:0007669"/>
    <property type="project" value="TreeGrafter"/>
</dbReference>
<dbReference type="Gene3D" id="3.30.300.30">
    <property type="match status" value="1"/>
</dbReference>
<dbReference type="EMBL" id="FYDG01000006">
    <property type="protein sequence ID" value="SNB74911.1"/>
    <property type="molecule type" value="Genomic_DNA"/>
</dbReference>
<keyword evidence="5" id="KW-1185">Reference proteome</keyword>
<feature type="domain" description="AMP-dependent synthetase/ligase" evidence="2">
    <location>
        <begin position="12"/>
        <end position="360"/>
    </location>
</feature>
<dbReference type="PANTHER" id="PTHR43352">
    <property type="entry name" value="ACETYL-COA SYNTHETASE"/>
    <property type="match status" value="1"/>
</dbReference>
<gene>
    <name evidence="4" type="ORF">SAMN06265338_106149</name>
</gene>
<dbReference type="PANTHER" id="PTHR43352:SF1">
    <property type="entry name" value="ANTHRANILATE--COA LIGASE"/>
    <property type="match status" value="1"/>
</dbReference>
<evidence type="ECO:0000259" key="2">
    <source>
        <dbReference type="Pfam" id="PF00501"/>
    </source>
</evidence>
<dbReference type="AlphaFoldDB" id="A0A212RQN1"/>
<sequence length="495" mass="52949">MTPFNLAACCLRQNAVLRPHKTALVLAGPEAAATLTYAELDLAVRRLAAGFSSLGLPSGARIVIRRGNDLSYVLSFFAAIAAGYVALPSSAQLTDEEVAHLVRDSQASALICSDSLQAAHGVRVIGDAELARLAAHPPRDYAETGPDDPAYLIYTSGTSNRPKGVLHAQRVTFGREPMFDAWEGFCETDIVLHAGAMNWTYTLGVGLMDPFRRGATAVLYAGAADPGVWPRLIARHGATVFAAVPGVYRQMLRQPDCTRENFASLRHGLTAGEALPPSLASAFTERTGKPLYESLGMSELSTYISTGPGVAYRPGSPGKPQPGRRVVVLPLEGGDTPLPAGESGLIAAHRSDPGLMLGYWRNPEAEAEVFRGEWFVGGDVAHFDADGYVWLHGRADDLMNAGGYRVSPAEVEAALCAAPGVLDAAAVEREVRADVRVICAFIVPAPDAQPEEAALRRHCAAHLAGYKTPKKFIFLDRLPRTRNGKIARRLLRIAP</sequence>
<dbReference type="Pfam" id="PF00501">
    <property type="entry name" value="AMP-binding"/>
    <property type="match status" value="1"/>
</dbReference>
<evidence type="ECO:0000256" key="1">
    <source>
        <dbReference type="ARBA" id="ARBA00022598"/>
    </source>
</evidence>
<dbReference type="InterPro" id="IPR000873">
    <property type="entry name" value="AMP-dep_synth/lig_dom"/>
</dbReference>
<evidence type="ECO:0000313" key="5">
    <source>
        <dbReference type="Proteomes" id="UP000198418"/>
    </source>
</evidence>
<keyword evidence="1 4" id="KW-0436">Ligase</keyword>
<dbReference type="GO" id="GO:0016878">
    <property type="term" value="F:acid-thiol ligase activity"/>
    <property type="evidence" value="ECO:0007669"/>
    <property type="project" value="TreeGrafter"/>
</dbReference>
<dbReference type="InterPro" id="IPR042099">
    <property type="entry name" value="ANL_N_sf"/>
</dbReference>
<protein>
    <submittedName>
        <fullName evidence="4">Acyl-coenzyme A synthetase/AMP-(Fatty) acid ligase</fullName>
    </submittedName>
</protein>
<evidence type="ECO:0000313" key="4">
    <source>
        <dbReference type="EMBL" id="SNB74911.1"/>
    </source>
</evidence>
<proteinExistence type="predicted"/>
<dbReference type="Gene3D" id="3.40.50.12780">
    <property type="entry name" value="N-terminal domain of ligase-like"/>
    <property type="match status" value="1"/>
</dbReference>
<dbReference type="OrthoDB" id="7488310at2"/>